<dbReference type="Pfam" id="PF04740">
    <property type="entry name" value="LXG"/>
    <property type="match status" value="1"/>
</dbReference>
<dbReference type="PROSITE" id="PS50817">
    <property type="entry name" value="INTEIN_N_TER"/>
    <property type="match status" value="1"/>
</dbReference>
<dbReference type="AlphaFoldDB" id="A0A0U2VD33"/>
<dbReference type="STRING" id="118060.ATZ35_00440"/>
<dbReference type="PROSITE" id="PS51756">
    <property type="entry name" value="LXG"/>
    <property type="match status" value="1"/>
</dbReference>
<comment type="similarity">
    <text evidence="1">In the N-terminal section; belongs to the LXG family.</text>
</comment>
<dbReference type="EMBL" id="CP013655">
    <property type="protein sequence ID" value="ALS35676.1"/>
    <property type="molecule type" value="Genomic_DNA"/>
</dbReference>
<dbReference type="InterPro" id="IPR051768">
    <property type="entry name" value="Bact_secretion_toxin"/>
</dbReference>
<proteinExistence type="inferred from homology"/>
<dbReference type="RefSeq" id="WP_208928357.1">
    <property type="nucleotide sequence ID" value="NZ_CP013655.1"/>
</dbReference>
<reference evidence="4" key="1">
    <citation type="submission" date="2015-12" db="EMBL/GenBank/DDBJ databases">
        <authorList>
            <person name="Lauer A."/>
            <person name="Humrighouse B."/>
            <person name="Loparev V."/>
            <person name="Shewmaker P.L."/>
            <person name="Whitney A.M."/>
            <person name="McLaughlin R.W."/>
        </authorList>
    </citation>
    <scope>NUCLEOTIDE SEQUENCE [LARGE SCALE GENOMIC DNA]</scope>
    <source>
        <strain evidence="4">LMG 26678</strain>
    </source>
</reference>
<sequence length="590" mass="67013">MGLNFYIGEVQAQANQASQMNNQASQAIASLQTSIQSFLSAPLSSKAYDSAKSYFMVAYTPLCQSAIMTGEALESANKRLLSDYQSMVCGIDTIEDEILEQIARFEEVKRDVEQQMSTAKTMRPDLERRYINACETIEKRQEKLRKFHEYNTHSATIFSDFEASEAEFSTGLNEVANCKAWNPATGTFDMTRLNMSWAKPINERWQARAKEIENRAKAKRDNWEKQVKADGLKLQGELDKRKYMLVDINGTKRWMWVIDPTRITQEDFQVNEAYDLWIKNQIELYGREAVFGKEEPDYLTKLAIELRDGKNFDTGKPLTDLEKAQRWATIASMIAAMGIAGYYAKHPLTAGQVTPKSKKASGAKCFVSGTLILTEQGHKPIESIQIGEKVFAKHENSNIQSYEKVVQLFVSDTSGLVRIIVGNEIIETTEEHPFYLLNKGWVKAKELTCNDNLIDSLGNTLPITDIQIICLNKPIKVYNFEVENAHTYFVSNLSILVHNICDDALNKWHKGTFADSEASLTKHFEKHGAEVKANSLEQYLNKAEDFSRKLKGARTKKIDYPTPNVVRYYKNGKYIDIHKPTGKIISFGKQ</sequence>
<dbReference type="NCBIfam" id="TIGR01443">
    <property type="entry name" value="intein_Cterm"/>
    <property type="match status" value="1"/>
</dbReference>
<keyword evidence="4" id="KW-1185">Reference proteome</keyword>
<dbReference type="InterPro" id="IPR003587">
    <property type="entry name" value="Hint_dom_N"/>
</dbReference>
<dbReference type="InterPro" id="IPR036844">
    <property type="entry name" value="Hint_dom_sf"/>
</dbReference>
<organism evidence="3 4">
    <name type="scientific">Enterococcus rotai</name>
    <dbReference type="NCBI Taxonomy" id="118060"/>
    <lineage>
        <taxon>Bacteria</taxon>
        <taxon>Bacillati</taxon>
        <taxon>Bacillota</taxon>
        <taxon>Bacilli</taxon>
        <taxon>Lactobacillales</taxon>
        <taxon>Enterococcaceae</taxon>
        <taxon>Enterococcus</taxon>
    </lineage>
</organism>
<dbReference type="PANTHER" id="PTHR34976:SF1">
    <property type="entry name" value="TOXIN BC_0920"/>
    <property type="match status" value="1"/>
</dbReference>
<dbReference type="InterPro" id="IPR006829">
    <property type="entry name" value="LXG_dom"/>
</dbReference>
<evidence type="ECO:0000313" key="3">
    <source>
        <dbReference type="EMBL" id="ALS35676.1"/>
    </source>
</evidence>
<dbReference type="InterPro" id="IPR006141">
    <property type="entry name" value="Intein_N"/>
</dbReference>
<dbReference type="SUPFAM" id="SSF51294">
    <property type="entry name" value="Hedgehog/intein (Hint) domain"/>
    <property type="match status" value="1"/>
</dbReference>
<dbReference type="SMART" id="SM00306">
    <property type="entry name" value="HintN"/>
    <property type="match status" value="1"/>
</dbReference>
<gene>
    <name evidence="3" type="ORF">ATZ35_00440</name>
</gene>
<protein>
    <recommendedName>
        <fullName evidence="2">LXG domain-containing protein</fullName>
    </recommendedName>
</protein>
<dbReference type="Gene3D" id="2.170.16.10">
    <property type="entry name" value="Hedgehog/Intein (Hint) domain"/>
    <property type="match status" value="1"/>
</dbReference>
<accession>A0A0U2VD33</accession>
<evidence type="ECO:0000313" key="4">
    <source>
        <dbReference type="Proteomes" id="UP000067523"/>
    </source>
</evidence>
<dbReference type="CDD" id="cd00081">
    <property type="entry name" value="Hint"/>
    <property type="match status" value="1"/>
</dbReference>
<evidence type="ECO:0000259" key="2">
    <source>
        <dbReference type="PROSITE" id="PS51756"/>
    </source>
</evidence>
<evidence type="ECO:0000256" key="1">
    <source>
        <dbReference type="ARBA" id="ARBA00034117"/>
    </source>
</evidence>
<feature type="domain" description="LXG" evidence="2">
    <location>
        <begin position="1"/>
        <end position="218"/>
    </location>
</feature>
<dbReference type="PANTHER" id="PTHR34976">
    <property type="entry name" value="RIBONUCLEASE YQCG-RELATED"/>
    <property type="match status" value="1"/>
</dbReference>
<dbReference type="KEGG" id="erx:ATZ35_00440"/>
<name>A0A0U2VD33_9ENTE</name>
<dbReference type="GO" id="GO:0016539">
    <property type="term" value="P:intein-mediated protein splicing"/>
    <property type="evidence" value="ECO:0007669"/>
    <property type="project" value="InterPro"/>
</dbReference>
<dbReference type="PROSITE" id="PS50818">
    <property type="entry name" value="INTEIN_C_TER"/>
    <property type="match status" value="1"/>
</dbReference>
<dbReference type="Proteomes" id="UP000067523">
    <property type="component" value="Chromosome"/>
</dbReference>
<dbReference type="InterPro" id="IPR030934">
    <property type="entry name" value="Intein_C"/>
</dbReference>
<dbReference type="Pfam" id="PF07591">
    <property type="entry name" value="PT-HINT"/>
    <property type="match status" value="1"/>
</dbReference>